<protein>
    <submittedName>
        <fullName evidence="1">DUF1758 domain-containing protein</fullName>
    </submittedName>
</protein>
<accession>A0A6G0VVN0</accession>
<gene>
    <name evidence="1" type="ORF">FWK35_00036652</name>
</gene>
<dbReference type="Pfam" id="PF03564">
    <property type="entry name" value="DUF1759"/>
    <property type="match status" value="1"/>
</dbReference>
<dbReference type="EMBL" id="VUJU01011351">
    <property type="protein sequence ID" value="KAF0711208.1"/>
    <property type="molecule type" value="Genomic_DNA"/>
</dbReference>
<dbReference type="PANTHER" id="PTHR47331:SF5">
    <property type="entry name" value="RIBONUCLEASE H"/>
    <property type="match status" value="1"/>
</dbReference>
<dbReference type="AlphaFoldDB" id="A0A6G0VVN0"/>
<dbReference type="InterPro" id="IPR005312">
    <property type="entry name" value="DUF1759"/>
</dbReference>
<evidence type="ECO:0000313" key="1">
    <source>
        <dbReference type="EMBL" id="KAF0711208.1"/>
    </source>
</evidence>
<dbReference type="OrthoDB" id="6588711at2759"/>
<keyword evidence="2" id="KW-1185">Reference proteome</keyword>
<evidence type="ECO:0000313" key="2">
    <source>
        <dbReference type="Proteomes" id="UP000478052"/>
    </source>
</evidence>
<proteinExistence type="predicted"/>
<comment type="caution">
    <text evidence="1">The sequence shown here is derived from an EMBL/GenBank/DDBJ whole genome shotgun (WGS) entry which is preliminary data.</text>
</comment>
<reference evidence="1 2" key="1">
    <citation type="submission" date="2019-08" db="EMBL/GenBank/DDBJ databases">
        <title>Whole genome of Aphis craccivora.</title>
        <authorList>
            <person name="Voronova N.V."/>
            <person name="Shulinski R.S."/>
            <person name="Bandarenka Y.V."/>
            <person name="Zhorov D.G."/>
            <person name="Warner D."/>
        </authorList>
    </citation>
    <scope>NUCLEOTIDE SEQUENCE [LARGE SCALE GENOMIC DNA]</scope>
    <source>
        <strain evidence="1">180601</strain>
        <tissue evidence="1">Whole Body</tissue>
    </source>
</reference>
<organism evidence="1 2">
    <name type="scientific">Aphis craccivora</name>
    <name type="common">Cowpea aphid</name>
    <dbReference type="NCBI Taxonomy" id="307492"/>
    <lineage>
        <taxon>Eukaryota</taxon>
        <taxon>Metazoa</taxon>
        <taxon>Ecdysozoa</taxon>
        <taxon>Arthropoda</taxon>
        <taxon>Hexapoda</taxon>
        <taxon>Insecta</taxon>
        <taxon>Pterygota</taxon>
        <taxon>Neoptera</taxon>
        <taxon>Paraneoptera</taxon>
        <taxon>Hemiptera</taxon>
        <taxon>Sternorrhyncha</taxon>
        <taxon>Aphidomorpha</taxon>
        <taxon>Aphidoidea</taxon>
        <taxon>Aphididae</taxon>
        <taxon>Aphidini</taxon>
        <taxon>Aphis</taxon>
        <taxon>Aphis</taxon>
    </lineage>
</organism>
<dbReference type="Proteomes" id="UP000478052">
    <property type="component" value="Unassembled WGS sequence"/>
</dbReference>
<dbReference type="PANTHER" id="PTHR47331">
    <property type="entry name" value="PHD-TYPE DOMAIN-CONTAINING PROTEIN"/>
    <property type="match status" value="1"/>
</dbReference>
<sequence>MNDLAVLVTQRGQIKAQLTRLANYLRDNSGQNIDIDQIQLRSEKARQTWEEFQRVQIQIEEENGVNEETEKYRSDFEIMAKCKKLVKVTDCATIEDSDSTKNSARASSKISEMTNQAFVKLAALQIPQFSGAYTDWASFHDIFSALVHKNESLSDIQKFFYLRSSLSGDAENVINCLQTTADNYKVAWESLTERYDNKKVLIQVHTKSIFDLEPIKKESSYQLRRLVDALVGHMKALETLGENPRQWGSLLMHLIVSKLDTRTMREWEVRSSKTEVSNISNLIDFLQSRFRVLVAVETSQQINALTFENNNRKINANKRTKSNVFAATSEVKCYSCKQAHTIYRCPSFLGLTISDRIKRITELKLCKICLRPHNDGDKCQSRRCTICSRPHNSLLHLLRTDKPVRQVASHNEAMTATTKKMTKIVTLRS</sequence>
<name>A0A6G0VVN0_APHCR</name>